<gene>
    <name evidence="2" type="ORF">OG563_37785</name>
</gene>
<dbReference type="Gene3D" id="3.10.450.50">
    <property type="match status" value="1"/>
</dbReference>
<dbReference type="RefSeq" id="WP_329407983.1">
    <property type="nucleotide sequence ID" value="NZ_CP109441.1"/>
</dbReference>
<reference evidence="2" key="1">
    <citation type="submission" date="2022-10" db="EMBL/GenBank/DDBJ databases">
        <title>The complete genomes of actinobacterial strains from the NBC collection.</title>
        <authorList>
            <person name="Joergensen T.S."/>
            <person name="Alvarez Arevalo M."/>
            <person name="Sterndorff E.B."/>
            <person name="Faurdal D."/>
            <person name="Vuksanovic O."/>
            <person name="Mourched A.-S."/>
            <person name="Charusanti P."/>
            <person name="Shaw S."/>
            <person name="Blin K."/>
            <person name="Weber T."/>
        </authorList>
    </citation>
    <scope>NUCLEOTIDE SEQUENCE</scope>
    <source>
        <strain evidence="2">NBC_01482</strain>
    </source>
</reference>
<evidence type="ECO:0000259" key="1">
    <source>
        <dbReference type="Pfam" id="PF13577"/>
    </source>
</evidence>
<evidence type="ECO:0000313" key="3">
    <source>
        <dbReference type="Proteomes" id="UP001432062"/>
    </source>
</evidence>
<organism evidence="2 3">
    <name type="scientific">Nocardia vinacea</name>
    <dbReference type="NCBI Taxonomy" id="96468"/>
    <lineage>
        <taxon>Bacteria</taxon>
        <taxon>Bacillati</taxon>
        <taxon>Actinomycetota</taxon>
        <taxon>Actinomycetes</taxon>
        <taxon>Mycobacteriales</taxon>
        <taxon>Nocardiaceae</taxon>
        <taxon>Nocardia</taxon>
    </lineage>
</organism>
<dbReference type="CDD" id="cd00531">
    <property type="entry name" value="NTF2_like"/>
    <property type="match status" value="1"/>
</dbReference>
<feature type="domain" description="SnoaL-like" evidence="1">
    <location>
        <begin position="16"/>
        <end position="137"/>
    </location>
</feature>
<keyword evidence="3" id="KW-1185">Reference proteome</keyword>
<dbReference type="Pfam" id="PF13577">
    <property type="entry name" value="SnoaL_4"/>
    <property type="match status" value="1"/>
</dbReference>
<accession>A0ABZ1YSX5</accession>
<dbReference type="InterPro" id="IPR037401">
    <property type="entry name" value="SnoaL-like"/>
</dbReference>
<sequence length="199" mass="22311">MSSEPDLAALGRRVRYLEDRAEILDCIARHARGCDRHDSELITSAYHPDAVDEHGNATNTGADYAQWANTAHAASSRVHTHNITTHTCDIDGDTAHCESYSIVVLLGTDRRTAQFISGRYLDRLERRDGHWRIALRRSTVEVMFTADASVLNSNFFTDQGYQKGTRNTDDLSYRRPLLLQTPAPARWSPAAESARPEGR</sequence>
<name>A0ABZ1YSX5_9NOCA</name>
<protein>
    <submittedName>
        <fullName evidence="2">Nuclear transport factor 2 family protein</fullName>
    </submittedName>
</protein>
<evidence type="ECO:0000313" key="2">
    <source>
        <dbReference type="EMBL" id="WUV44839.1"/>
    </source>
</evidence>
<dbReference type="EMBL" id="CP109441">
    <property type="protein sequence ID" value="WUV44839.1"/>
    <property type="molecule type" value="Genomic_DNA"/>
</dbReference>
<dbReference type="SUPFAM" id="SSF54427">
    <property type="entry name" value="NTF2-like"/>
    <property type="match status" value="1"/>
</dbReference>
<proteinExistence type="predicted"/>
<dbReference type="Proteomes" id="UP001432062">
    <property type="component" value="Chromosome"/>
</dbReference>
<dbReference type="InterPro" id="IPR032710">
    <property type="entry name" value="NTF2-like_dom_sf"/>
</dbReference>